<organism evidence="1 3">
    <name type="scientific">Streptomyces phage Bmoc</name>
    <dbReference type="NCBI Taxonomy" id="2725629"/>
    <lineage>
        <taxon>Viruses</taxon>
        <taxon>Duplodnaviria</taxon>
        <taxon>Heunggongvirae</taxon>
        <taxon>Uroviricota</taxon>
        <taxon>Caudoviricetes</taxon>
        <taxon>Stanwilliamsviridae</taxon>
        <taxon>Boydwoodruffvirinae</taxon>
        <taxon>Samistivirus</taxon>
        <taxon>Samistivirus bmoc</taxon>
    </lineage>
</organism>
<name>A0A6M3T9E2_9CAUD</name>
<sequence>MKPVKESIELSMGNLVASGSFYFKVVGITPNSFVGKVWNEPAKKWGRSVSIPVPSPTYTAYLLEDWEVERLFGETLRNLDKAE</sequence>
<dbReference type="KEGG" id="vg:65125780"/>
<dbReference type="EMBL" id="MT310865">
    <property type="protein sequence ID" value="QJD50751.1"/>
    <property type="molecule type" value="Genomic_DNA"/>
</dbReference>
<accession>A0A6M3T9E2</accession>
<dbReference type="GeneID" id="65125780"/>
<evidence type="ECO:0000313" key="1">
    <source>
        <dbReference type="EMBL" id="QJD50751.1"/>
    </source>
</evidence>
<gene>
    <name evidence="1" type="primary">1</name>
    <name evidence="2" type="synonym">257</name>
    <name evidence="1" type="ORF">SEA_BMOC_1</name>
    <name evidence="2" type="ORF">SEA_BMOC_257</name>
</gene>
<evidence type="ECO:0000313" key="2">
    <source>
        <dbReference type="EMBL" id="QJD50965.1"/>
    </source>
</evidence>
<reference evidence="1 3" key="1">
    <citation type="submission" date="2020-04" db="EMBL/GenBank/DDBJ databases">
        <authorList>
            <person name="Angtuaco S.E."/>
            <person name="Chung R.C."/>
            <person name="Hung A.H."/>
            <person name="Eghdamian A."/>
            <person name="Zhu L."/>
            <person name="Shaffer C.D."/>
            <person name="Weston-Hafer K.A."/>
            <person name="Garlena R.A."/>
            <person name="Russell D.A."/>
            <person name="Pope W.H."/>
            <person name="Jacobs-Sera D."/>
            <person name="Hatfull G.F."/>
        </authorList>
    </citation>
    <scope>NUCLEOTIDE SEQUENCE [LARGE SCALE GENOMIC DNA]</scope>
</reference>
<dbReference type="Proteomes" id="UP000502409">
    <property type="component" value="Genome"/>
</dbReference>
<protein>
    <submittedName>
        <fullName evidence="1">Uncharacterized protein</fullName>
    </submittedName>
</protein>
<dbReference type="RefSeq" id="YP_010107402.1">
    <property type="nucleotide sequence ID" value="NC_055842.1"/>
</dbReference>
<keyword evidence="3" id="KW-1185">Reference proteome</keyword>
<proteinExistence type="predicted"/>
<dbReference type="EMBL" id="MT310865">
    <property type="protein sequence ID" value="QJD50965.1"/>
    <property type="molecule type" value="Genomic_DNA"/>
</dbReference>
<evidence type="ECO:0000313" key="3">
    <source>
        <dbReference type="Proteomes" id="UP000502409"/>
    </source>
</evidence>